<dbReference type="PANTHER" id="PTHR12106:SF23">
    <property type="entry name" value="SORTILIN"/>
    <property type="match status" value="1"/>
</dbReference>
<evidence type="ECO:0000259" key="2">
    <source>
        <dbReference type="Pfam" id="PF15902"/>
    </source>
</evidence>
<reference evidence="3 4" key="1">
    <citation type="submission" date="2024-11" db="EMBL/GenBank/DDBJ databases">
        <title>Adaptive evolution of stress response genes in parasites aligns with host niche diversity.</title>
        <authorList>
            <person name="Hahn C."/>
            <person name="Resl P."/>
        </authorList>
    </citation>
    <scope>NUCLEOTIDE SEQUENCE [LARGE SCALE GENOMIC DNA]</scope>
    <source>
        <strain evidence="3">EGGRZ-B1_66</strain>
        <tissue evidence="3">Body</tissue>
    </source>
</reference>
<evidence type="ECO:0000313" key="4">
    <source>
        <dbReference type="Proteomes" id="UP001626550"/>
    </source>
</evidence>
<protein>
    <submittedName>
        <fullName evidence="3">Sortilin</fullName>
    </submittedName>
</protein>
<evidence type="ECO:0000313" key="3">
    <source>
        <dbReference type="EMBL" id="KAL3320802.1"/>
    </source>
</evidence>
<name>A0ABD2QN30_9PLAT</name>
<feature type="domain" description="Sortilin N-terminal" evidence="2">
    <location>
        <begin position="21"/>
        <end position="216"/>
    </location>
</feature>
<gene>
    <name evidence="3" type="primary">SORT1</name>
    <name evidence="3" type="ORF">Ciccas_000518</name>
</gene>
<dbReference type="InterPro" id="IPR036278">
    <property type="entry name" value="Sialidase_sf"/>
</dbReference>
<comment type="caution">
    <text evidence="3">The sequence shown here is derived from an EMBL/GenBank/DDBJ whole genome shotgun (WGS) entry which is preliminary data.</text>
</comment>
<dbReference type="EMBL" id="JBJKFK010000028">
    <property type="protein sequence ID" value="KAL3320802.1"/>
    <property type="molecule type" value="Genomic_DNA"/>
</dbReference>
<proteinExistence type="predicted"/>
<dbReference type="AlphaFoldDB" id="A0ABD2QN30"/>
<keyword evidence="4" id="KW-1185">Reference proteome</keyword>
<dbReference type="PANTHER" id="PTHR12106">
    <property type="entry name" value="SORTILIN RELATED"/>
    <property type="match status" value="1"/>
</dbReference>
<dbReference type="InterPro" id="IPR050310">
    <property type="entry name" value="VPS10-sortilin"/>
</dbReference>
<dbReference type="Proteomes" id="UP001626550">
    <property type="component" value="Unassembled WGS sequence"/>
</dbReference>
<dbReference type="InterPro" id="IPR031778">
    <property type="entry name" value="Sortilin_N"/>
</dbReference>
<sequence>MHVSQRERLSMSFGPEIKYSTSKIKRRGGILLISDSTGRVFRTSLHDHVPFADVFPIVSSRGTYITSYYQSGGSLDGLTEISTVISFDRGSTWSTLNLPDGVDPKEACKRREPDEYLQAMTQILGTFGDFEPLLNLGQEKSKEDEEKPCSLQLMVPFHVDRKKNGVGSFFEADEFHSMAVPSAPGLVLTVGRIGAFAHGRMNTYLSRNGGRSWKKASLILLYDK</sequence>
<organism evidence="3 4">
    <name type="scientific">Cichlidogyrus casuarinus</name>
    <dbReference type="NCBI Taxonomy" id="1844966"/>
    <lineage>
        <taxon>Eukaryota</taxon>
        <taxon>Metazoa</taxon>
        <taxon>Spiralia</taxon>
        <taxon>Lophotrochozoa</taxon>
        <taxon>Platyhelminthes</taxon>
        <taxon>Monogenea</taxon>
        <taxon>Monopisthocotylea</taxon>
        <taxon>Dactylogyridea</taxon>
        <taxon>Ancyrocephalidae</taxon>
        <taxon>Cichlidogyrus</taxon>
    </lineage>
</organism>
<accession>A0ABD2QN30</accession>
<keyword evidence="1" id="KW-0677">Repeat</keyword>
<dbReference type="Pfam" id="PF15902">
    <property type="entry name" value="Sortilin-Vps10"/>
    <property type="match status" value="1"/>
</dbReference>
<dbReference type="SUPFAM" id="SSF50939">
    <property type="entry name" value="Sialidases"/>
    <property type="match status" value="1"/>
</dbReference>
<evidence type="ECO:0000256" key="1">
    <source>
        <dbReference type="ARBA" id="ARBA00022737"/>
    </source>
</evidence>